<dbReference type="InterPro" id="IPR033616">
    <property type="entry name" value="BLTP1"/>
</dbReference>
<accession>A0AAV7IGM8</accession>
<feature type="region of interest" description="Disordered" evidence="1">
    <location>
        <begin position="39"/>
        <end position="68"/>
    </location>
</feature>
<gene>
    <name evidence="3" type="ORF">KQX54_018632</name>
</gene>
<dbReference type="GO" id="GO:0098793">
    <property type="term" value="C:presynapse"/>
    <property type="evidence" value="ECO:0007669"/>
    <property type="project" value="GOC"/>
</dbReference>
<evidence type="ECO:0000313" key="3">
    <source>
        <dbReference type="EMBL" id="KAH0550312.1"/>
    </source>
</evidence>
<organism evidence="3 4">
    <name type="scientific">Cotesia glomerata</name>
    <name type="common">Lepidopteran parasitic wasp</name>
    <name type="synonym">Apanteles glomeratus</name>
    <dbReference type="NCBI Taxonomy" id="32391"/>
    <lineage>
        <taxon>Eukaryota</taxon>
        <taxon>Metazoa</taxon>
        <taxon>Ecdysozoa</taxon>
        <taxon>Arthropoda</taxon>
        <taxon>Hexapoda</taxon>
        <taxon>Insecta</taxon>
        <taxon>Pterygota</taxon>
        <taxon>Neoptera</taxon>
        <taxon>Endopterygota</taxon>
        <taxon>Hymenoptera</taxon>
        <taxon>Apocrita</taxon>
        <taxon>Ichneumonoidea</taxon>
        <taxon>Braconidae</taxon>
        <taxon>Microgastrinae</taxon>
        <taxon>Cotesia</taxon>
    </lineage>
</organism>
<dbReference type="AlphaFoldDB" id="A0AAV7IGM8"/>
<reference evidence="3 4" key="1">
    <citation type="journal article" date="2021" name="J. Hered.">
        <title>A chromosome-level genome assembly of the parasitoid wasp, Cotesia glomerata (Hymenoptera: Braconidae).</title>
        <authorList>
            <person name="Pinto B.J."/>
            <person name="Weis J.J."/>
            <person name="Gamble T."/>
            <person name="Ode P.J."/>
            <person name="Paul R."/>
            <person name="Zaspel J.M."/>
        </authorList>
    </citation>
    <scope>NUCLEOTIDE SEQUENCE [LARGE SCALE GENOMIC DNA]</scope>
    <source>
        <strain evidence="3">CgM1</strain>
    </source>
</reference>
<evidence type="ECO:0000313" key="4">
    <source>
        <dbReference type="Proteomes" id="UP000826195"/>
    </source>
</evidence>
<feature type="compositionally biased region" description="Low complexity" evidence="1">
    <location>
        <begin position="52"/>
        <end position="63"/>
    </location>
</feature>
<evidence type="ECO:0000256" key="1">
    <source>
        <dbReference type="SAM" id="MobiDB-lite"/>
    </source>
</evidence>
<proteinExistence type="predicted"/>
<evidence type="ECO:0000259" key="2">
    <source>
        <dbReference type="SMART" id="SM01220"/>
    </source>
</evidence>
<dbReference type="Pfam" id="PF25040">
    <property type="entry name" value="BLTP1_C"/>
    <property type="match status" value="1"/>
</dbReference>
<feature type="region of interest" description="Disordered" evidence="1">
    <location>
        <begin position="156"/>
        <end position="200"/>
    </location>
</feature>
<dbReference type="InterPro" id="IPR056742">
    <property type="entry name" value="BLTP1_C"/>
</dbReference>
<protein>
    <recommendedName>
        <fullName evidence="2">Bridge-like lipid transfer protein family member 1 C-terminal domain-containing protein</fullName>
    </recommendedName>
</protein>
<name>A0AAV7IGM8_COTGL</name>
<dbReference type="Proteomes" id="UP000826195">
    <property type="component" value="Unassembled WGS sequence"/>
</dbReference>
<dbReference type="EMBL" id="JAHXZJ010001864">
    <property type="protein sequence ID" value="KAH0550312.1"/>
    <property type="molecule type" value="Genomic_DNA"/>
</dbReference>
<dbReference type="PANTHER" id="PTHR31640:SF1">
    <property type="entry name" value="BRIDGE-LIKE LIPID TRANSFER PROTEIN FAMILY MEMBER 1"/>
    <property type="match status" value="1"/>
</dbReference>
<dbReference type="SMART" id="SM01220">
    <property type="entry name" value="FSA_C"/>
    <property type="match status" value="1"/>
</dbReference>
<keyword evidence="4" id="KW-1185">Reference proteome</keyword>
<sequence length="293" mass="33773">MSSFKLLSYDKKIIEFSWKWFHYAFANSEIDEVDRFPSVERERSETTADGNTSRGRSTSSTSGKLQEHSHTREIIFALPSLQLHLKTEHLQTAKTPDVIRLPRHIIYSEKPLVECSFITEFEDHIFVTVDAEAFFFLHDLISSYHKEKERVYATQGAGASRAYSPDPQDKKRATTSTASASTSTATSSTMTEEEKKQSNKQFDPAEMFIKDWRSYRCKTWHLEPTVRLISWAGKSIEPYGIDYILQKLGFSHARTTIPKWIQRGFMDPLDKVLAVLMLRMVMAVREDPSDNNK</sequence>
<dbReference type="PANTHER" id="PTHR31640">
    <property type="entry name" value="TRANSMEMBRANE PROTEIN KIAA1109"/>
    <property type="match status" value="1"/>
</dbReference>
<dbReference type="GO" id="GO:0048488">
    <property type="term" value="P:synaptic vesicle endocytosis"/>
    <property type="evidence" value="ECO:0007669"/>
    <property type="project" value="TreeGrafter"/>
</dbReference>
<feature type="domain" description="Bridge-like lipid transfer protein family member 1 C-terminal" evidence="2">
    <location>
        <begin position="1"/>
        <end position="283"/>
    </location>
</feature>
<feature type="compositionally biased region" description="Low complexity" evidence="1">
    <location>
        <begin position="174"/>
        <end position="189"/>
    </location>
</feature>
<comment type="caution">
    <text evidence="3">The sequence shown here is derived from an EMBL/GenBank/DDBJ whole genome shotgun (WGS) entry which is preliminary data.</text>
</comment>